<evidence type="ECO:0000259" key="4">
    <source>
        <dbReference type="Pfam" id="PF09972"/>
    </source>
</evidence>
<accession>A0A3D9JMS8</accession>
<feature type="domain" description="DUF2207" evidence="4">
    <location>
        <begin position="31"/>
        <end position="207"/>
    </location>
</feature>
<dbReference type="Pfam" id="PF20990">
    <property type="entry name" value="DUF2207_C"/>
    <property type="match status" value="1"/>
</dbReference>
<keyword evidence="2" id="KW-1133">Transmembrane helix</keyword>
<dbReference type="InterPro" id="IPR018702">
    <property type="entry name" value="DUF2207"/>
</dbReference>
<keyword evidence="7" id="KW-1185">Reference proteome</keyword>
<feature type="signal peptide" evidence="3">
    <location>
        <begin position="1"/>
        <end position="25"/>
    </location>
</feature>
<evidence type="ECO:0000259" key="5">
    <source>
        <dbReference type="Pfam" id="PF20990"/>
    </source>
</evidence>
<feature type="chain" id="PRO_5017536832" evidence="3">
    <location>
        <begin position="26"/>
        <end position="572"/>
    </location>
</feature>
<name>A0A3D9JMS8_9BACL</name>
<feature type="domain" description="Predicted membrane protein YciQ-like C-terminal" evidence="5">
    <location>
        <begin position="272"/>
        <end position="501"/>
    </location>
</feature>
<keyword evidence="2" id="KW-0812">Transmembrane</keyword>
<sequence length="572" mass="65088">MPRMTKAVGFVFAFVLLLSIQPAYADERSYRISEVDIHAVVNSKGDMRVTEAYKYQFDGAFNGIVVELDSLKSDGIEDFQAFEVSEGREIPLRTELSSDGSQLEYKAFSPSKDESKAFRLTYTVKNVVQVYADTAELYWKFFDGRNQSTLETVNIDVELPNGAVREEITAFGHGPPHGDFQIEGNGVIRYRISPLPSEEMLEVRVLFPGSYVPESTRVSDERMLEAITREEENWGNEGDDRSVFGALALLLVNLAGGISLKFGDRFKFGWKEKYYRELPGDITPAVVGYLEKYEVKPQDLMATLVDLVRKKRVHMEMVKGSGQKQTNYTFQLLEREKKEEELQPHETMLINWFFQKIMKSDKISLSDIRKYAKEEPGDFREHWSKWQEEVAQSAVRTGYIVSHKLARRTVQLASVVQFFGLLFLATDAWRWLMFCAIPLIFLIPKRMRKTKMGRVEYGKWQAFKRFLQDYSQFETCEPMAVHLWEHYFVYAIPLGVAKKVIAIARLSVPAAQKNNFTVDNSYFYHYELWTESFEQSIREATPSSSSSESGDSGGSFSSGGGGGGGGGGRGAF</sequence>
<dbReference type="Proteomes" id="UP000256977">
    <property type="component" value="Unassembled WGS sequence"/>
</dbReference>
<dbReference type="AlphaFoldDB" id="A0A3D9JMS8"/>
<evidence type="ECO:0000313" key="6">
    <source>
        <dbReference type="EMBL" id="RED75274.1"/>
    </source>
</evidence>
<evidence type="ECO:0000256" key="2">
    <source>
        <dbReference type="SAM" id="Phobius"/>
    </source>
</evidence>
<evidence type="ECO:0000313" key="7">
    <source>
        <dbReference type="Proteomes" id="UP000256977"/>
    </source>
</evidence>
<dbReference type="EMBL" id="QRDZ01000016">
    <property type="protein sequence ID" value="RED75274.1"/>
    <property type="molecule type" value="Genomic_DNA"/>
</dbReference>
<evidence type="ECO:0000256" key="3">
    <source>
        <dbReference type="SAM" id="SignalP"/>
    </source>
</evidence>
<dbReference type="InterPro" id="IPR048389">
    <property type="entry name" value="YciQ-like_C"/>
</dbReference>
<keyword evidence="3" id="KW-0732">Signal</keyword>
<organism evidence="6 7">
    <name type="scientific">Cohnella phaseoli</name>
    <dbReference type="NCBI Taxonomy" id="456490"/>
    <lineage>
        <taxon>Bacteria</taxon>
        <taxon>Bacillati</taxon>
        <taxon>Bacillota</taxon>
        <taxon>Bacilli</taxon>
        <taxon>Bacillales</taxon>
        <taxon>Paenibacillaceae</taxon>
        <taxon>Cohnella</taxon>
    </lineage>
</organism>
<dbReference type="Pfam" id="PF09972">
    <property type="entry name" value="DUF2207"/>
    <property type="match status" value="1"/>
</dbReference>
<evidence type="ECO:0000256" key="1">
    <source>
        <dbReference type="SAM" id="MobiDB-lite"/>
    </source>
</evidence>
<feature type="compositionally biased region" description="Gly residues" evidence="1">
    <location>
        <begin position="551"/>
        <end position="572"/>
    </location>
</feature>
<proteinExistence type="predicted"/>
<feature type="transmembrane region" description="Helical" evidence="2">
    <location>
        <begin position="428"/>
        <end position="444"/>
    </location>
</feature>
<protein>
    <submittedName>
        <fullName evidence="6">Putative membrane protein</fullName>
    </submittedName>
</protein>
<keyword evidence="2" id="KW-0472">Membrane</keyword>
<reference evidence="6 7" key="1">
    <citation type="submission" date="2018-07" db="EMBL/GenBank/DDBJ databases">
        <title>Genomic Encyclopedia of Type Strains, Phase III (KMG-III): the genomes of soil and plant-associated and newly described type strains.</title>
        <authorList>
            <person name="Whitman W."/>
        </authorList>
    </citation>
    <scope>NUCLEOTIDE SEQUENCE [LARGE SCALE GENOMIC DNA]</scope>
    <source>
        <strain evidence="6 7">CECT 7287</strain>
    </source>
</reference>
<gene>
    <name evidence="6" type="ORF">DFP98_11676</name>
</gene>
<feature type="region of interest" description="Disordered" evidence="1">
    <location>
        <begin position="539"/>
        <end position="572"/>
    </location>
</feature>
<comment type="caution">
    <text evidence="6">The sequence shown here is derived from an EMBL/GenBank/DDBJ whole genome shotgun (WGS) entry which is preliminary data.</text>
</comment>